<dbReference type="PANTHER" id="PTHR42852:SF6">
    <property type="entry name" value="THIOL:DISULFIDE INTERCHANGE PROTEIN DSBE"/>
    <property type="match status" value="1"/>
</dbReference>
<keyword evidence="4" id="KW-0676">Redox-active center</keyword>
<proteinExistence type="predicted"/>
<dbReference type="PROSITE" id="PS51352">
    <property type="entry name" value="THIOREDOXIN_2"/>
    <property type="match status" value="1"/>
</dbReference>
<dbReference type="InterPro" id="IPR050553">
    <property type="entry name" value="Thioredoxin_ResA/DsbE_sf"/>
</dbReference>
<evidence type="ECO:0000313" key="7">
    <source>
        <dbReference type="EMBL" id="OUN03838.1"/>
    </source>
</evidence>
<dbReference type="SUPFAM" id="SSF52833">
    <property type="entry name" value="Thioredoxin-like"/>
    <property type="match status" value="1"/>
</dbReference>
<dbReference type="GO" id="GO:0030313">
    <property type="term" value="C:cell envelope"/>
    <property type="evidence" value="ECO:0007669"/>
    <property type="project" value="UniProtKB-SubCell"/>
</dbReference>
<evidence type="ECO:0000256" key="3">
    <source>
        <dbReference type="ARBA" id="ARBA00023157"/>
    </source>
</evidence>
<dbReference type="Gene3D" id="3.40.30.10">
    <property type="entry name" value="Glutaredoxin"/>
    <property type="match status" value="1"/>
</dbReference>
<name>A0A1Y3QZV1_9BACT</name>
<evidence type="ECO:0000256" key="2">
    <source>
        <dbReference type="ARBA" id="ARBA00022748"/>
    </source>
</evidence>
<dbReference type="InterPro" id="IPR036249">
    <property type="entry name" value="Thioredoxin-like_sf"/>
</dbReference>
<dbReference type="GO" id="GO:0016491">
    <property type="term" value="F:oxidoreductase activity"/>
    <property type="evidence" value="ECO:0007669"/>
    <property type="project" value="InterPro"/>
</dbReference>
<dbReference type="CDD" id="cd02966">
    <property type="entry name" value="TlpA_like_family"/>
    <property type="match status" value="1"/>
</dbReference>
<protein>
    <recommendedName>
        <fullName evidence="6">Thioredoxin domain-containing protein</fullName>
    </recommendedName>
</protein>
<dbReference type="InterPro" id="IPR013740">
    <property type="entry name" value="Redoxin"/>
</dbReference>
<evidence type="ECO:0000256" key="4">
    <source>
        <dbReference type="ARBA" id="ARBA00023284"/>
    </source>
</evidence>
<dbReference type="PROSITE" id="PS51257">
    <property type="entry name" value="PROKAR_LIPOPROTEIN"/>
    <property type="match status" value="1"/>
</dbReference>
<feature type="chain" id="PRO_5013005953" description="Thioredoxin domain-containing protein" evidence="5">
    <location>
        <begin position="20"/>
        <end position="486"/>
    </location>
</feature>
<keyword evidence="2" id="KW-0201">Cytochrome c-type biogenesis</keyword>
<dbReference type="AlphaFoldDB" id="A0A1Y3QZV1"/>
<evidence type="ECO:0000259" key="6">
    <source>
        <dbReference type="PROSITE" id="PS51352"/>
    </source>
</evidence>
<dbReference type="OrthoDB" id="736810at2"/>
<evidence type="ECO:0000256" key="1">
    <source>
        <dbReference type="ARBA" id="ARBA00004196"/>
    </source>
</evidence>
<dbReference type="Pfam" id="PF08534">
    <property type="entry name" value="Redoxin"/>
    <property type="match status" value="1"/>
</dbReference>
<dbReference type="InterPro" id="IPR013766">
    <property type="entry name" value="Thioredoxin_domain"/>
</dbReference>
<gene>
    <name evidence="7" type="ORF">B5G41_05075</name>
</gene>
<evidence type="ECO:0000313" key="8">
    <source>
        <dbReference type="Proteomes" id="UP000195772"/>
    </source>
</evidence>
<feature type="domain" description="Thioredoxin" evidence="6">
    <location>
        <begin position="332"/>
        <end position="482"/>
    </location>
</feature>
<dbReference type="RefSeq" id="WP_087401621.1">
    <property type="nucleotide sequence ID" value="NZ_NFHB01000003.1"/>
</dbReference>
<keyword evidence="5" id="KW-0732">Signal</keyword>
<evidence type="ECO:0000256" key="5">
    <source>
        <dbReference type="SAM" id="SignalP"/>
    </source>
</evidence>
<dbReference type="PANTHER" id="PTHR42852">
    <property type="entry name" value="THIOL:DISULFIDE INTERCHANGE PROTEIN DSBE"/>
    <property type="match status" value="1"/>
</dbReference>
<comment type="subcellular location">
    <subcellularLocation>
        <location evidence="1">Cell envelope</location>
    </subcellularLocation>
</comment>
<dbReference type="eggNOG" id="COG0526">
    <property type="taxonomic scope" value="Bacteria"/>
</dbReference>
<accession>A0A1Y3QZV1</accession>
<dbReference type="Proteomes" id="UP000195772">
    <property type="component" value="Unassembled WGS sequence"/>
</dbReference>
<keyword evidence="3" id="KW-1015">Disulfide bond</keyword>
<reference evidence="8" key="1">
    <citation type="submission" date="2017-04" db="EMBL/GenBank/DDBJ databases">
        <title>Function of individual gut microbiota members based on whole genome sequencing of pure cultures obtained from chicken caecum.</title>
        <authorList>
            <person name="Medvecky M."/>
            <person name="Cejkova D."/>
            <person name="Polansky O."/>
            <person name="Karasova D."/>
            <person name="Kubasova T."/>
            <person name="Cizek A."/>
            <person name="Rychlik I."/>
        </authorList>
    </citation>
    <scope>NUCLEOTIDE SEQUENCE [LARGE SCALE GENOMIC DNA]</scope>
    <source>
        <strain evidence="8">An90</strain>
    </source>
</reference>
<dbReference type="GO" id="GO:0017004">
    <property type="term" value="P:cytochrome complex assembly"/>
    <property type="evidence" value="ECO:0007669"/>
    <property type="project" value="UniProtKB-KW"/>
</dbReference>
<organism evidence="7 8">
    <name type="scientific">Alistipes onderdonkii</name>
    <dbReference type="NCBI Taxonomy" id="328813"/>
    <lineage>
        <taxon>Bacteria</taxon>
        <taxon>Pseudomonadati</taxon>
        <taxon>Bacteroidota</taxon>
        <taxon>Bacteroidia</taxon>
        <taxon>Bacteroidales</taxon>
        <taxon>Rikenellaceae</taxon>
        <taxon>Alistipes</taxon>
    </lineage>
</organism>
<dbReference type="EMBL" id="NFHB01000003">
    <property type="protein sequence ID" value="OUN03838.1"/>
    <property type="molecule type" value="Genomic_DNA"/>
</dbReference>
<feature type="signal peptide" evidence="5">
    <location>
        <begin position="1"/>
        <end position="19"/>
    </location>
</feature>
<sequence>MKKKLLWAGVILSVMVAGCAEKPLPMRKTYLYCQVDTLWQSLPSYQVTSNRLFPYSKLAPFGDYAEAAYSDGIALIELEINKPTTVSVMPVWDSTFAMAWSGDFLLLPGDSLELQRVADTRIPGFSSVRPRLAEVGRQDNACGFLLEEAFPYKSYPRVTDGDLGKYKSELEAFRQRKRDFLDSCRMRMTLSDEYVALRRLQFDLDLYNSLCTAAEKESGAELPAGYLDGIGLSDSLMGTSSYATALVNKYIRHAVPEPEKNFDAVYAGIRKAPRKLRDYLTALMVGYYAVQQLPYYEEALLAAIDRAGRTIRDTAYLNYISRAKEFYCNRNMPFPDEALRQTMLQALGSERQMTLADVLAQYEGRPLFLDFWASWCGGCIIDIQQSEAARKYLSEAGVGYLCISIDEDREAWQDAAGKYGVTDNSYLCPGKWDSPMVKFLEIKSIPRYVLLDRQHRIVSMDAPRPTPGELRSLERLVEAMQQSRQP</sequence>
<comment type="caution">
    <text evidence="7">The sequence shown here is derived from an EMBL/GenBank/DDBJ whole genome shotgun (WGS) entry which is preliminary data.</text>
</comment>